<dbReference type="AlphaFoldDB" id="A0A068S6Y9"/>
<organism evidence="10 11">
    <name type="scientific">Lichtheimia corymbifera JMRC:FSU:9682</name>
    <dbReference type="NCBI Taxonomy" id="1263082"/>
    <lineage>
        <taxon>Eukaryota</taxon>
        <taxon>Fungi</taxon>
        <taxon>Fungi incertae sedis</taxon>
        <taxon>Mucoromycota</taxon>
        <taxon>Mucoromycotina</taxon>
        <taxon>Mucoromycetes</taxon>
        <taxon>Mucorales</taxon>
        <taxon>Lichtheimiaceae</taxon>
        <taxon>Lichtheimia</taxon>
    </lineage>
</organism>
<dbReference type="STRING" id="1263082.A0A068S6Y9"/>
<dbReference type="GO" id="GO:0003677">
    <property type="term" value="F:DNA binding"/>
    <property type="evidence" value="ECO:0007669"/>
    <property type="project" value="InterPro"/>
</dbReference>
<dbReference type="InterPro" id="IPR054300">
    <property type="entry name" value="OB_DPOA2"/>
</dbReference>
<dbReference type="OrthoDB" id="336885at2759"/>
<keyword evidence="4 6" id="KW-0235">DNA replication</keyword>
<evidence type="ECO:0000256" key="3">
    <source>
        <dbReference type="ARBA" id="ARBA00018596"/>
    </source>
</evidence>
<evidence type="ECO:0000259" key="9">
    <source>
        <dbReference type="Pfam" id="PF22062"/>
    </source>
</evidence>
<dbReference type="EMBL" id="CBTN010000049">
    <property type="protein sequence ID" value="CDH57775.1"/>
    <property type="molecule type" value="Genomic_DNA"/>
</dbReference>
<dbReference type="InterPro" id="IPR016722">
    <property type="entry name" value="DNA_pol_alpha_bsu"/>
</dbReference>
<evidence type="ECO:0000256" key="1">
    <source>
        <dbReference type="ARBA" id="ARBA00004123"/>
    </source>
</evidence>
<dbReference type="Pfam" id="PF22062">
    <property type="entry name" value="OB_DPOA2"/>
    <property type="match status" value="1"/>
</dbReference>
<proteinExistence type="inferred from homology"/>
<evidence type="ECO:0000256" key="4">
    <source>
        <dbReference type="ARBA" id="ARBA00022705"/>
    </source>
</evidence>
<feature type="domain" description="DNA polymerase alpha/delta/epsilon subunit B" evidence="8">
    <location>
        <begin position="331"/>
        <end position="536"/>
    </location>
</feature>
<evidence type="ECO:0000256" key="6">
    <source>
        <dbReference type="PIRNR" id="PIRNR018300"/>
    </source>
</evidence>
<dbReference type="VEuPathDB" id="FungiDB:LCOR_08676.1"/>
<feature type="region of interest" description="Disordered" evidence="7">
    <location>
        <begin position="116"/>
        <end position="145"/>
    </location>
</feature>
<dbReference type="Pfam" id="PF04042">
    <property type="entry name" value="DNA_pol_E_B"/>
    <property type="match status" value="1"/>
</dbReference>
<comment type="subcellular location">
    <subcellularLocation>
        <location evidence="1 6">Nucleus</location>
    </subcellularLocation>
</comment>
<dbReference type="InterPro" id="IPR007185">
    <property type="entry name" value="DNA_pol_a/d/e_bsu"/>
</dbReference>
<keyword evidence="11" id="KW-1185">Reference proteome</keyword>
<keyword evidence="5 6" id="KW-0539">Nucleus</keyword>
<name>A0A068S6Y9_9FUNG</name>
<evidence type="ECO:0000256" key="5">
    <source>
        <dbReference type="ARBA" id="ARBA00023242"/>
    </source>
</evidence>
<dbReference type="PIRSF" id="PIRSF018300">
    <property type="entry name" value="DNA_pol_alph_2"/>
    <property type="match status" value="1"/>
</dbReference>
<evidence type="ECO:0000313" key="10">
    <source>
        <dbReference type="EMBL" id="CDH57775.1"/>
    </source>
</evidence>
<feature type="domain" description="DNA polymerase alpha subunit B OB" evidence="9">
    <location>
        <begin position="203"/>
        <end position="307"/>
    </location>
</feature>
<dbReference type="GO" id="GO:0005658">
    <property type="term" value="C:alpha DNA polymerase:primase complex"/>
    <property type="evidence" value="ECO:0007669"/>
    <property type="project" value="TreeGrafter"/>
</dbReference>
<evidence type="ECO:0000256" key="7">
    <source>
        <dbReference type="SAM" id="MobiDB-lite"/>
    </source>
</evidence>
<evidence type="ECO:0000256" key="2">
    <source>
        <dbReference type="ARBA" id="ARBA00007299"/>
    </source>
</evidence>
<protein>
    <recommendedName>
        <fullName evidence="3 6">DNA polymerase alpha subunit B</fullName>
    </recommendedName>
</protein>
<comment type="caution">
    <text evidence="10">The sequence shown here is derived from an EMBL/GenBank/DDBJ whole genome shotgun (WGS) entry which is preliminary data.</text>
</comment>
<gene>
    <name evidence="10" type="ORF">LCOR_08676.1</name>
</gene>
<dbReference type="PANTHER" id="PTHR23061:SF12">
    <property type="entry name" value="DNA POLYMERASE ALPHA SUBUNIT B"/>
    <property type="match status" value="1"/>
</dbReference>
<comment type="similarity">
    <text evidence="2 6">Belongs to the DNA polymerase alpha subunit B family.</text>
</comment>
<sequence>MSQRDKLRDTFRLTEATHGDILDELESLLRLYNLSPTDLKFKWEAFSLNLRLEKVEMTVDLIRQLKINLQREFEQQLEQKRRDQAKVSNPTTMDMGDYDMQVDEGESLEDFISKTMARPNARSTPQSRTPQNSKSMRSIGPSRTSTSFAQRMAGNTVEEQCNPQLPLRQPITDSTTKRAKVDVVQSKSDNYRYMFEKIRDKADSLDERIEYIAEQIEKHYQLEGGFSNPTRAHQDKIVTVGRICCDASEGKLNAQSIVLETSRDLGMGKRVQLDISRVEQYSLFPGQIIGVEGVNNTGRLLVAEKLLMPPLPPAMDRMDDDSSSITEPVDVIVSAGPYTFDDDLAYQPLEKLIETCIEQKPDVVVLMGPFVSENHPDIVNATMDLTPEEILQKQVTPHLSKLAEQCPGMQLVIIPHANDIIHEYPVIPQPPLPQSLLKLDNVLTLSNPAIIDINGTTLALGNTDILMNISREEISNNASKDRLPRLLSHLIRQHSFYPLFPYAPTDCIDSEQLPELQIPIKPDVLIAPSQLKIFAKVMDEVVCVNPGHLTKRQNGGTYARFTLHSSQGDAKPSHERIRVDLIKL</sequence>
<dbReference type="PANTHER" id="PTHR23061">
    <property type="entry name" value="DNA POLYMERASE 2 ALPHA 70 KDA SUBUNIT"/>
    <property type="match status" value="1"/>
</dbReference>
<dbReference type="GO" id="GO:0006270">
    <property type="term" value="P:DNA replication initiation"/>
    <property type="evidence" value="ECO:0007669"/>
    <property type="project" value="TreeGrafter"/>
</dbReference>
<feature type="compositionally biased region" description="Polar residues" evidence="7">
    <location>
        <begin position="121"/>
        <end position="145"/>
    </location>
</feature>
<accession>A0A068S6Y9</accession>
<reference evidence="10" key="1">
    <citation type="submission" date="2013-08" db="EMBL/GenBank/DDBJ databases">
        <title>Gene expansion shapes genome architecture in the human pathogen Lichtheimia corymbifera: an evolutionary genomics analysis in the ancient terrestrial Mucorales (Mucoromycotina).</title>
        <authorList>
            <person name="Schwartze V.U."/>
            <person name="Winter S."/>
            <person name="Shelest E."/>
            <person name="Marcet-Houben M."/>
            <person name="Horn F."/>
            <person name="Wehner S."/>
            <person name="Hoffmann K."/>
            <person name="Riege K."/>
            <person name="Sammeth M."/>
            <person name="Nowrousian M."/>
            <person name="Valiante V."/>
            <person name="Linde J."/>
            <person name="Jacobsen I.D."/>
            <person name="Marz M."/>
            <person name="Brakhage A.A."/>
            <person name="Gabaldon T."/>
            <person name="Bocker S."/>
            <person name="Voigt K."/>
        </authorList>
    </citation>
    <scope>NUCLEOTIDE SEQUENCE [LARGE SCALE GENOMIC DNA]</scope>
    <source>
        <strain evidence="10">FSU 9682</strain>
    </source>
</reference>
<comment type="function">
    <text evidence="6">Accessory subunit of the DNA polymerase alpha complex (also known as the alpha DNA polymerase-primase complex) which plays an essential role in the initiation of DNA synthesis.</text>
</comment>
<dbReference type="Gene3D" id="3.60.21.60">
    <property type="match status" value="2"/>
</dbReference>
<evidence type="ECO:0000313" key="11">
    <source>
        <dbReference type="Proteomes" id="UP000027586"/>
    </source>
</evidence>
<evidence type="ECO:0000259" key="8">
    <source>
        <dbReference type="Pfam" id="PF04042"/>
    </source>
</evidence>
<dbReference type="Proteomes" id="UP000027586">
    <property type="component" value="Unassembled WGS sequence"/>
</dbReference>